<organism evidence="2 3">
    <name type="scientific">Frankia nepalensis</name>
    <dbReference type="NCBI Taxonomy" id="1836974"/>
    <lineage>
        <taxon>Bacteria</taxon>
        <taxon>Bacillati</taxon>
        <taxon>Actinomycetota</taxon>
        <taxon>Actinomycetes</taxon>
        <taxon>Frankiales</taxon>
        <taxon>Frankiaceae</taxon>
        <taxon>Frankia</taxon>
    </lineage>
</organism>
<proteinExistence type="predicted"/>
<sequence>MDVRIVIDGQAFALPAGTDPGELRRRVAQAVFRCEVEQLHLADGSTMLVNWRSVRTIRIEPAGPARHAADGTPLAAPPPGTRPPLNTGTPGTRPPLDAGPSLETEPSLGAEADGGRPSGALPPGEPEAP</sequence>
<comment type="caution">
    <text evidence="2">The sequence shown here is derived from an EMBL/GenBank/DDBJ whole genome shotgun (WGS) entry which is preliminary data.</text>
</comment>
<name>A0A937RPH2_9ACTN</name>
<feature type="compositionally biased region" description="Low complexity" evidence="1">
    <location>
        <begin position="83"/>
        <end position="95"/>
    </location>
</feature>
<dbReference type="AlphaFoldDB" id="A0A937RPH2"/>
<dbReference type="RefSeq" id="WP_203005973.1">
    <property type="nucleotide sequence ID" value="NZ_JADWYU010000121.1"/>
</dbReference>
<evidence type="ECO:0000256" key="1">
    <source>
        <dbReference type="SAM" id="MobiDB-lite"/>
    </source>
</evidence>
<feature type="region of interest" description="Disordered" evidence="1">
    <location>
        <begin position="62"/>
        <end position="129"/>
    </location>
</feature>
<gene>
    <name evidence="2" type="ORF">I7412_24405</name>
</gene>
<keyword evidence="3" id="KW-1185">Reference proteome</keyword>
<evidence type="ECO:0000313" key="3">
    <source>
        <dbReference type="Proteomes" id="UP000604475"/>
    </source>
</evidence>
<reference evidence="2" key="1">
    <citation type="submission" date="2020-12" db="EMBL/GenBank/DDBJ databases">
        <title>Genomic characterization of non-nitrogen-fixing Frankia strains.</title>
        <authorList>
            <person name="Carlos-Shanley C."/>
            <person name="Guerra T."/>
            <person name="Hahn D."/>
        </authorList>
    </citation>
    <scope>NUCLEOTIDE SEQUENCE</scope>
    <source>
        <strain evidence="2">CN6</strain>
    </source>
</reference>
<accession>A0A937RPH2</accession>
<dbReference type="EMBL" id="JAEACQ010000245">
    <property type="protein sequence ID" value="MBL7630248.1"/>
    <property type="molecule type" value="Genomic_DNA"/>
</dbReference>
<dbReference type="Proteomes" id="UP000604475">
    <property type="component" value="Unassembled WGS sequence"/>
</dbReference>
<evidence type="ECO:0000313" key="2">
    <source>
        <dbReference type="EMBL" id="MBL7630248.1"/>
    </source>
</evidence>
<protein>
    <submittedName>
        <fullName evidence="2">Uncharacterized protein</fullName>
    </submittedName>
</protein>